<dbReference type="AlphaFoldDB" id="A0AAE3IZ14"/>
<dbReference type="PANTHER" id="PTHR38457:SF1">
    <property type="entry name" value="REGULATOR ABRB-RELATED"/>
    <property type="match status" value="1"/>
</dbReference>
<feature type="transmembrane region" description="Helical" evidence="1">
    <location>
        <begin position="255"/>
        <end position="278"/>
    </location>
</feature>
<name>A0AAE3IZ14_9RHOB</name>
<dbReference type="GO" id="GO:0010468">
    <property type="term" value="P:regulation of gene expression"/>
    <property type="evidence" value="ECO:0007669"/>
    <property type="project" value="InterPro"/>
</dbReference>
<feature type="transmembrane region" description="Helical" evidence="1">
    <location>
        <begin position="82"/>
        <end position="100"/>
    </location>
</feature>
<protein>
    <submittedName>
        <fullName evidence="2">AbrB family transcriptional regulator</fullName>
    </submittedName>
</protein>
<dbReference type="PIRSF" id="PIRSF038991">
    <property type="entry name" value="Protein_AbrB"/>
    <property type="match status" value="1"/>
</dbReference>
<keyword evidence="1" id="KW-0472">Membrane</keyword>
<feature type="transmembrane region" description="Helical" evidence="1">
    <location>
        <begin position="54"/>
        <end position="76"/>
    </location>
</feature>
<dbReference type="InterPro" id="IPR007820">
    <property type="entry name" value="AbrB_fam"/>
</dbReference>
<gene>
    <name evidence="2" type="ORF">OH136_04180</name>
</gene>
<sequence>MRIYAVSFLIGIGGAALAWLLKFPAPFLTGPAFFVSLAGVLGVKTDVPDIVRNVVFVIIGLALGSSVTPEILAAAAAWPASLIGMCAGVALIMLTGGFMFQRYFAMDRETAYLASSPGHLSYVLGFSTDVGADTAMISMVQSIRVLFLTLLVPVAVALLTDADMTMPIPVDTLLSPMHLGILAVLGTGLGLVFLKLKLPAALLLSSMFVSSFGHGSGLTPGQVPTVLSVIAFVTMGTLIGSRFSGVSLAMLRRAAVAGLLFTLLALVIAVVFAGLVSLFTHLPFLDVIIAFAPGGLETMVAMAAIVQADPAYVALHHVARLFFLSAFVPFVLTWNRNKR</sequence>
<organism evidence="2 3">
    <name type="scientific">Halocynthiibacter halioticoli</name>
    <dbReference type="NCBI Taxonomy" id="2986804"/>
    <lineage>
        <taxon>Bacteria</taxon>
        <taxon>Pseudomonadati</taxon>
        <taxon>Pseudomonadota</taxon>
        <taxon>Alphaproteobacteria</taxon>
        <taxon>Rhodobacterales</taxon>
        <taxon>Paracoccaceae</taxon>
        <taxon>Halocynthiibacter</taxon>
    </lineage>
</organism>
<keyword evidence="3" id="KW-1185">Reference proteome</keyword>
<dbReference type="EMBL" id="JAOYFC010000001">
    <property type="protein sequence ID" value="MCV6823745.1"/>
    <property type="molecule type" value="Genomic_DNA"/>
</dbReference>
<feature type="transmembrane region" description="Helical" evidence="1">
    <location>
        <begin position="201"/>
        <end position="219"/>
    </location>
</feature>
<keyword evidence="1" id="KW-1133">Transmembrane helix</keyword>
<evidence type="ECO:0000256" key="1">
    <source>
        <dbReference type="SAM" id="Phobius"/>
    </source>
</evidence>
<keyword evidence="1" id="KW-0812">Transmembrane</keyword>
<feature type="transmembrane region" description="Helical" evidence="1">
    <location>
        <begin position="174"/>
        <end position="194"/>
    </location>
</feature>
<accession>A0AAE3IZ14</accession>
<dbReference type="NCBIfam" id="TIGR03082">
    <property type="entry name" value="Gneg_AbrB_dup"/>
    <property type="match status" value="2"/>
</dbReference>
<reference evidence="2" key="1">
    <citation type="submission" date="2022-10" db="EMBL/GenBank/DDBJ databases">
        <authorList>
            <person name="Yue Y."/>
        </authorList>
    </citation>
    <scope>NUCLEOTIDE SEQUENCE</scope>
    <source>
        <strain evidence="2">Z654</strain>
    </source>
</reference>
<comment type="caution">
    <text evidence="2">The sequence shown here is derived from an EMBL/GenBank/DDBJ whole genome shotgun (WGS) entry which is preliminary data.</text>
</comment>
<feature type="transmembrane region" description="Helical" evidence="1">
    <location>
        <begin position="318"/>
        <end position="335"/>
    </location>
</feature>
<dbReference type="Pfam" id="PF05145">
    <property type="entry name" value="AbrB"/>
    <property type="match status" value="1"/>
</dbReference>
<proteinExistence type="predicted"/>
<dbReference type="RefSeq" id="WP_263952580.1">
    <property type="nucleotide sequence ID" value="NZ_JAOYFC010000001.1"/>
</dbReference>
<feature type="transmembrane region" description="Helical" evidence="1">
    <location>
        <begin position="284"/>
        <end position="306"/>
    </location>
</feature>
<evidence type="ECO:0000313" key="3">
    <source>
        <dbReference type="Proteomes" id="UP001208041"/>
    </source>
</evidence>
<dbReference type="GO" id="GO:0016020">
    <property type="term" value="C:membrane"/>
    <property type="evidence" value="ECO:0007669"/>
    <property type="project" value="InterPro"/>
</dbReference>
<feature type="transmembrane region" description="Helical" evidence="1">
    <location>
        <begin position="145"/>
        <end position="162"/>
    </location>
</feature>
<evidence type="ECO:0000313" key="2">
    <source>
        <dbReference type="EMBL" id="MCV6823745.1"/>
    </source>
</evidence>
<dbReference type="InterPro" id="IPR017516">
    <property type="entry name" value="AbrB_dup"/>
</dbReference>
<dbReference type="Proteomes" id="UP001208041">
    <property type="component" value="Unassembled WGS sequence"/>
</dbReference>
<feature type="transmembrane region" description="Helical" evidence="1">
    <location>
        <begin position="28"/>
        <end position="47"/>
    </location>
</feature>
<dbReference type="PANTHER" id="PTHR38457">
    <property type="entry name" value="REGULATOR ABRB-RELATED"/>
    <property type="match status" value="1"/>
</dbReference>
<feature type="transmembrane region" description="Helical" evidence="1">
    <location>
        <begin position="225"/>
        <end position="243"/>
    </location>
</feature>